<dbReference type="eggNOG" id="ENOG502T0XV">
    <property type="taxonomic scope" value="Eukaryota"/>
</dbReference>
<dbReference type="OrthoDB" id="3065412at2759"/>
<name>U7PRJ3_SPOS1</name>
<evidence type="ECO:0000313" key="4">
    <source>
        <dbReference type="Proteomes" id="UP000018087"/>
    </source>
</evidence>
<keyword evidence="2" id="KW-0812">Transmembrane</keyword>
<reference evidence="4" key="1">
    <citation type="journal article" date="2014" name="Genome Announc.">
        <title>Genome sequence of the pathogenic fungus Sporothrix schenckii (ATCC 58251).</title>
        <authorList>
            <person name="Cuomo C.A."/>
            <person name="Rodriguez-Del Valle N."/>
            <person name="Perez-Sanchez L."/>
            <person name="Abouelleil A."/>
            <person name="Goldberg J."/>
            <person name="Young S."/>
            <person name="Zeng Q."/>
            <person name="Birren B.W."/>
        </authorList>
    </citation>
    <scope>NUCLEOTIDE SEQUENCE [LARGE SCALE GENOMIC DNA]</scope>
    <source>
        <strain evidence="4">ATCC 58251 / de Perez 2211183</strain>
    </source>
</reference>
<keyword evidence="2" id="KW-1133">Transmembrane helix</keyword>
<gene>
    <name evidence="3" type="ORF">HMPREF1624_05051</name>
</gene>
<accession>U7PRJ3</accession>
<feature type="compositionally biased region" description="Low complexity" evidence="1">
    <location>
        <begin position="604"/>
        <end position="619"/>
    </location>
</feature>
<evidence type="ECO:0000256" key="1">
    <source>
        <dbReference type="SAM" id="MobiDB-lite"/>
    </source>
</evidence>
<dbReference type="AlphaFoldDB" id="U7PRJ3"/>
<dbReference type="Proteomes" id="UP000018087">
    <property type="component" value="Unassembled WGS sequence"/>
</dbReference>
<keyword evidence="2" id="KW-0472">Membrane</keyword>
<dbReference type="EMBL" id="KI440846">
    <property type="protein sequence ID" value="ERS98268.1"/>
    <property type="molecule type" value="Genomic_DNA"/>
</dbReference>
<sequence>MLVPPAPTVAATLATAATLTRLPHLPATTAFATRMLELRQDLSTNFASNDLSCFDYIASLSCDDAYISCIDGVESQFYGPDTTATNNAGYSKLDSGISSCYCNYGVQYLSCYYSALGNKACTSYFGTYDWTSYESYWFQDNCGTVPPTLFGGAGGGAGKTTRDTTPPSVVSLDLQSVHVVTASTQPPLLALTYSPRFQSTGSLLQDECASTQFTLIEDSSTVYWAAYIGCASNQPQCCPWTASSEFFPATVTKDTTVTVTATGTPGATGTNVALNAFPQPANRDQGVLKACASDYYSISGQCCPSNYWPFTRDLGGQTPCYSSLPAVTEAPTLTAGLVGEPTNTQKPTSAVVNVVWAMSYPVASKGGLSAGAIAGIAVAAVVVVAALAVLSFFLFRARRKNKQLQTQAQAQAQTQQVPAGQLAPPQAVAPEGGVVAGAAAVPLAYDADKPQGVAQVPPAGGYVYPQQQYPQQQYPQQQYAQPGFPQQGYAQAGYVQPGYADPRASLAPSSATPTSQLVSQTTGTTNVSELSTQALVGGGGGGAPSPAPIVEADESAAAAYHQQLQQQQQQQYHQQYYQAPGQVPGQPPIAPQPGYVAVAGQPVYGQPQSQQQPPQASVYEAGDGQPAPVGPVEVASPDTSGGVLLPTASTAQPPHPVHPGGHPS</sequence>
<dbReference type="HOGENOM" id="CLU_418661_0_0_1"/>
<protein>
    <submittedName>
        <fullName evidence="3">Uncharacterized protein</fullName>
    </submittedName>
</protein>
<proteinExistence type="predicted"/>
<evidence type="ECO:0000256" key="2">
    <source>
        <dbReference type="SAM" id="Phobius"/>
    </source>
</evidence>
<evidence type="ECO:0000313" key="3">
    <source>
        <dbReference type="EMBL" id="ERS98268.1"/>
    </source>
</evidence>
<feature type="region of interest" description="Disordered" evidence="1">
    <location>
        <begin position="604"/>
        <end position="664"/>
    </location>
</feature>
<feature type="region of interest" description="Disordered" evidence="1">
    <location>
        <begin position="500"/>
        <end position="524"/>
    </location>
</feature>
<feature type="compositionally biased region" description="Low complexity" evidence="1">
    <location>
        <begin position="504"/>
        <end position="515"/>
    </location>
</feature>
<keyword evidence="4" id="KW-1185">Reference proteome</keyword>
<organism evidence="3 4">
    <name type="scientific">Sporothrix schenckii (strain ATCC 58251 / de Perez 2211183)</name>
    <name type="common">Rose-picker's disease fungus</name>
    <dbReference type="NCBI Taxonomy" id="1391915"/>
    <lineage>
        <taxon>Eukaryota</taxon>
        <taxon>Fungi</taxon>
        <taxon>Dikarya</taxon>
        <taxon>Ascomycota</taxon>
        <taxon>Pezizomycotina</taxon>
        <taxon>Sordariomycetes</taxon>
        <taxon>Sordariomycetidae</taxon>
        <taxon>Ophiostomatales</taxon>
        <taxon>Ophiostomataceae</taxon>
        <taxon>Sporothrix</taxon>
    </lineage>
</organism>
<feature type="transmembrane region" description="Helical" evidence="2">
    <location>
        <begin position="368"/>
        <end position="395"/>
    </location>
</feature>